<evidence type="ECO:0000256" key="1">
    <source>
        <dbReference type="SAM" id="MobiDB-lite"/>
    </source>
</evidence>
<reference evidence="2" key="1">
    <citation type="submission" date="2020-03" db="EMBL/GenBank/DDBJ databases">
        <title>FDA dAtabase for Regulatory Grade micrObial Sequences (FDA-ARGOS): Supporting development and validation of Infectious Disease Dx tests.</title>
        <authorList>
            <person name="Campos J."/>
            <person name="Goldberg B."/>
            <person name="Tallon L."/>
            <person name="Sadzewicz L."/>
            <person name="Vavikolanu K."/>
            <person name="Mehta A."/>
            <person name="Aluvathingal J."/>
            <person name="Nadendla S."/>
            <person name="Nandy P."/>
            <person name="Geyer C."/>
            <person name="Yan Y."/>
            <person name="Sichtig H."/>
        </authorList>
    </citation>
    <scope>NUCLEOTIDE SEQUENCE [LARGE SCALE GENOMIC DNA]</scope>
    <source>
        <strain evidence="2">FDAARGOS_652</strain>
    </source>
</reference>
<feature type="region of interest" description="Disordered" evidence="1">
    <location>
        <begin position="75"/>
        <end position="122"/>
    </location>
</feature>
<feature type="region of interest" description="Disordered" evidence="1">
    <location>
        <begin position="1"/>
        <end position="30"/>
    </location>
</feature>
<feature type="compositionally biased region" description="Basic and acidic residues" evidence="1">
    <location>
        <begin position="16"/>
        <end position="27"/>
    </location>
</feature>
<dbReference type="Pfam" id="PF10175">
    <property type="entry name" value="MPP6"/>
    <property type="match status" value="1"/>
</dbReference>
<accession>A0A8X7NN48</accession>
<comment type="caution">
    <text evidence="2">The sequence shown here is derived from an EMBL/GenBank/DDBJ whole genome shotgun (WGS) entry which is preliminary data.</text>
</comment>
<feature type="compositionally biased region" description="Basic and acidic residues" evidence="1">
    <location>
        <begin position="78"/>
        <end position="94"/>
    </location>
</feature>
<dbReference type="Proteomes" id="UP000590412">
    <property type="component" value="Unassembled WGS sequence"/>
</dbReference>
<dbReference type="AlphaFoldDB" id="A0A8X7NN48"/>
<gene>
    <name evidence="2" type="ORF">FOB60_003011</name>
</gene>
<dbReference type="EMBL" id="JABWAB010000004">
    <property type="protein sequence ID" value="KAF6052755.1"/>
    <property type="molecule type" value="Genomic_DNA"/>
</dbReference>
<protein>
    <submittedName>
        <fullName evidence="2">Uncharacterized protein</fullName>
    </submittedName>
</protein>
<organism evidence="2 3">
    <name type="scientific">Candida parapsilosis</name>
    <name type="common">Yeast</name>
    <dbReference type="NCBI Taxonomy" id="5480"/>
    <lineage>
        <taxon>Eukaryota</taxon>
        <taxon>Fungi</taxon>
        <taxon>Dikarya</taxon>
        <taxon>Ascomycota</taxon>
        <taxon>Saccharomycotina</taxon>
        <taxon>Pichiomycetes</taxon>
        <taxon>Debaryomycetaceae</taxon>
        <taxon>Candida/Lodderomyces clade</taxon>
        <taxon>Candida</taxon>
    </lineage>
</organism>
<evidence type="ECO:0000313" key="2">
    <source>
        <dbReference type="EMBL" id="KAF6052755.1"/>
    </source>
</evidence>
<sequence length="122" mass="14353">MNMKFMQKAESTQVSDNREEQRRKIDDVSEWSLPSSSKILKLAQRKPKIEVLGYGSIMSDRNYTSRKSWIAATNKTDLNNDERYEPSRSRHKDVPNVGELDTLWRKRKPEGSPDRRNKRRAT</sequence>
<proteinExistence type="predicted"/>
<name>A0A8X7NN48_CANPA</name>
<evidence type="ECO:0000313" key="3">
    <source>
        <dbReference type="Proteomes" id="UP000590412"/>
    </source>
</evidence>